<dbReference type="STRING" id="257708.RGI145_12670"/>
<dbReference type="Pfam" id="PF00496">
    <property type="entry name" value="SBP_bac_5"/>
    <property type="match status" value="1"/>
</dbReference>
<evidence type="ECO:0000313" key="7">
    <source>
        <dbReference type="Proteomes" id="UP000185494"/>
    </source>
</evidence>
<gene>
    <name evidence="6" type="ORF">RGI145_12670</name>
</gene>
<comment type="subcellular location">
    <subcellularLocation>
        <location evidence="1">Periplasm</location>
    </subcellularLocation>
</comment>
<evidence type="ECO:0000256" key="2">
    <source>
        <dbReference type="ARBA" id="ARBA00005695"/>
    </source>
</evidence>
<dbReference type="AlphaFoldDB" id="A0A1L7AGI1"/>
<dbReference type="Proteomes" id="UP000185494">
    <property type="component" value="Chromosome 1"/>
</dbReference>
<dbReference type="Gene3D" id="3.10.105.10">
    <property type="entry name" value="Dipeptide-binding Protein, Domain 3"/>
    <property type="match status" value="1"/>
</dbReference>
<name>A0A1L7AGI1_9PROT</name>
<dbReference type="Gene3D" id="3.40.190.10">
    <property type="entry name" value="Periplasmic binding protein-like II"/>
    <property type="match status" value="1"/>
</dbReference>
<evidence type="ECO:0000256" key="3">
    <source>
        <dbReference type="ARBA" id="ARBA00022729"/>
    </source>
</evidence>
<feature type="domain" description="Solute-binding protein family 5" evidence="5">
    <location>
        <begin position="77"/>
        <end position="450"/>
    </location>
</feature>
<organism evidence="6 7">
    <name type="scientific">Roseomonas gilardii</name>
    <dbReference type="NCBI Taxonomy" id="257708"/>
    <lineage>
        <taxon>Bacteria</taxon>
        <taxon>Pseudomonadati</taxon>
        <taxon>Pseudomonadota</taxon>
        <taxon>Alphaproteobacteria</taxon>
        <taxon>Acetobacterales</taxon>
        <taxon>Roseomonadaceae</taxon>
        <taxon>Roseomonas</taxon>
    </lineage>
</organism>
<comment type="similarity">
    <text evidence="2">Belongs to the bacterial solute-binding protein 5 family.</text>
</comment>
<dbReference type="InterPro" id="IPR030678">
    <property type="entry name" value="Peptide/Ni-bd"/>
</dbReference>
<dbReference type="GO" id="GO:0043190">
    <property type="term" value="C:ATP-binding cassette (ABC) transporter complex"/>
    <property type="evidence" value="ECO:0007669"/>
    <property type="project" value="InterPro"/>
</dbReference>
<evidence type="ECO:0000256" key="4">
    <source>
        <dbReference type="SAM" id="SignalP"/>
    </source>
</evidence>
<feature type="chain" id="PRO_5012453762" evidence="4">
    <location>
        <begin position="30"/>
        <end position="534"/>
    </location>
</feature>
<protein>
    <submittedName>
        <fullName evidence="6">ABC transporter substrate-binding protein</fullName>
    </submittedName>
</protein>
<dbReference type="RefSeq" id="WP_075798655.1">
    <property type="nucleotide sequence ID" value="NZ_CP015583.1"/>
</dbReference>
<keyword evidence="3 4" id="KW-0732">Signal</keyword>
<dbReference type="CDD" id="cd08502">
    <property type="entry name" value="PBP2_NikA_DppA_OppA_like_16"/>
    <property type="match status" value="1"/>
</dbReference>
<evidence type="ECO:0000313" key="6">
    <source>
        <dbReference type="EMBL" id="APT57841.1"/>
    </source>
</evidence>
<dbReference type="PANTHER" id="PTHR30290">
    <property type="entry name" value="PERIPLASMIC BINDING COMPONENT OF ABC TRANSPORTER"/>
    <property type="match status" value="1"/>
</dbReference>
<reference evidence="6 7" key="1">
    <citation type="submission" date="2016-05" db="EMBL/GenBank/DDBJ databases">
        <title>Complete Genome and Methylome Analysis of Psychrotrophic Bacterial Isolates from Antarctic Lake Untersee.</title>
        <authorList>
            <person name="Fomenkov A."/>
            <person name="Akimov V.N."/>
            <person name="Vasilyeva L.V."/>
            <person name="Andersen D."/>
            <person name="Vincze T."/>
            <person name="Roberts R.J."/>
        </authorList>
    </citation>
    <scope>NUCLEOTIDE SEQUENCE [LARGE SCALE GENOMIC DNA]</scope>
    <source>
        <strain evidence="6 7">U14-5</strain>
    </source>
</reference>
<dbReference type="PROSITE" id="PS51318">
    <property type="entry name" value="TAT"/>
    <property type="match status" value="1"/>
</dbReference>
<dbReference type="KEGG" id="rgi:RGI145_12670"/>
<dbReference type="EMBL" id="CP015583">
    <property type="protein sequence ID" value="APT57841.1"/>
    <property type="molecule type" value="Genomic_DNA"/>
</dbReference>
<dbReference type="GO" id="GO:0015833">
    <property type="term" value="P:peptide transport"/>
    <property type="evidence" value="ECO:0007669"/>
    <property type="project" value="TreeGrafter"/>
</dbReference>
<dbReference type="GO" id="GO:1904680">
    <property type="term" value="F:peptide transmembrane transporter activity"/>
    <property type="evidence" value="ECO:0007669"/>
    <property type="project" value="TreeGrafter"/>
</dbReference>
<proteinExistence type="inferred from homology"/>
<sequence length="534" mass="58274">MQRRSLLAATGAALALPAISPAPISRAWAAGSSKVLRYVPAADIAALDPVWTTASQTRDHAFLVYDTLYGLDGSLQPQPQMVAGHVVEDEGRLWRMTLRDGLRFHDGEKVLARDCVASIRRWAARDSFGQTLMAVTEEVAAPDDRTITFRLKRSFPQLPAALAKYSSPTCVIMPERLAKTDPYTAVTDPTGSGPFRFLPGERVPGARMAYARFDGYVPRPEGRAEGSAGPKVAHFERVEVLVMPDGATAAAALRQGEVDWLRWPLIDLVPALRQAPGITVDVIEPLGLIGKFRFNHLNPPFDRAAVRRAILPALSQAEYMMAAQGDDRSLWRDGVGYFCPGTPMASEAGMEALTAPRDLARAKAALAASGYGGEKVVVMMPTDFPIYNAMAEVTGELLRRIGFNAEVQAMDWATAMQRRAKPDPVAQGGWSVFHTGWGGSEELNPVTNIWLRGNGKDAAPGWPDSPRLESLRTEWLQAPDVAAQKRVAEAMQRQAFEDVPYIPTGQLFTPVAYRSDLTGVLKGLPAFWNVRRTA</sequence>
<dbReference type="InterPro" id="IPR000914">
    <property type="entry name" value="SBP_5_dom"/>
</dbReference>
<dbReference type="GO" id="GO:0030288">
    <property type="term" value="C:outer membrane-bounded periplasmic space"/>
    <property type="evidence" value="ECO:0007669"/>
    <property type="project" value="UniProtKB-ARBA"/>
</dbReference>
<dbReference type="PIRSF" id="PIRSF002741">
    <property type="entry name" value="MppA"/>
    <property type="match status" value="1"/>
</dbReference>
<evidence type="ECO:0000259" key="5">
    <source>
        <dbReference type="Pfam" id="PF00496"/>
    </source>
</evidence>
<evidence type="ECO:0000256" key="1">
    <source>
        <dbReference type="ARBA" id="ARBA00004418"/>
    </source>
</evidence>
<feature type="signal peptide" evidence="4">
    <location>
        <begin position="1"/>
        <end position="29"/>
    </location>
</feature>
<dbReference type="SUPFAM" id="SSF53850">
    <property type="entry name" value="Periplasmic binding protein-like II"/>
    <property type="match status" value="1"/>
</dbReference>
<accession>A0A1L7AGI1</accession>
<dbReference type="PANTHER" id="PTHR30290:SF38">
    <property type="entry name" value="D,D-DIPEPTIDE-BINDING PERIPLASMIC PROTEIN DDPA-RELATED"/>
    <property type="match status" value="1"/>
</dbReference>
<dbReference type="InterPro" id="IPR039424">
    <property type="entry name" value="SBP_5"/>
</dbReference>
<dbReference type="InterPro" id="IPR006311">
    <property type="entry name" value="TAT_signal"/>
</dbReference>